<evidence type="ECO:0000256" key="7">
    <source>
        <dbReference type="ARBA" id="ARBA00023136"/>
    </source>
</evidence>
<evidence type="ECO:0000256" key="3">
    <source>
        <dbReference type="ARBA" id="ARBA00022692"/>
    </source>
</evidence>
<evidence type="ECO:0000256" key="10">
    <source>
        <dbReference type="SAM" id="SignalP"/>
    </source>
</evidence>
<dbReference type="InterPro" id="IPR006626">
    <property type="entry name" value="PbH1"/>
</dbReference>
<evidence type="ECO:0000256" key="2">
    <source>
        <dbReference type="ARBA" id="ARBA00009141"/>
    </source>
</evidence>
<dbReference type="InterPro" id="IPR012334">
    <property type="entry name" value="Pectin_lyas_fold"/>
</dbReference>
<gene>
    <name evidence="13" type="ORF">KK060_10570</name>
</gene>
<accession>A0ABS5VUQ7</accession>
<dbReference type="InterPro" id="IPR039448">
    <property type="entry name" value="Beta_helix"/>
</dbReference>
<keyword evidence="3" id="KW-0812">Transmembrane</keyword>
<sequence length="937" mass="101382">MKHFYLIVLFLVLNLYTQQVNAQCECSTCDYVITPTSTDFYIYASEIKAALGVTDLAGKKICIQGGATYNKNIVFRELTGSASNPIIITNCGGLVTIDGGTGSPLSVWDSKYVKVLGNGCAQYKYGIRAKGGGNFVELKALSSIRITDLEVAYLNIGGDSGTPGSAGLKIIDDVNCDQDTLPRNHPNKWVIRNILVHDNYIHNVGTEGMYIGKGDEAYGGKPITCGNATKTAYSASLQHVRIYNNVIDYTGWDGLQLKDADLDVKVHNNTITRYGLKVNLAQNEGLYLGSGVVGDVYHNIINTGTGNGFQYFGAGNLNFHNNIIANVGEAGMWALGKYYEVTSSGSYIRILNNTIVKVGKSHDRQEGILWDSYNEIDNMVLQNNIIAGVPGDRAFVRGVPAFNVNNHNYFARDPNDVGFVRFSDASDEEFLNNNDFHLSSTSPAIDSGVNLSATGVDSIAFDLDGKPRNVNNAYDLGVYEYSTNGNNPDPSWAVYINPGGDDFVDGSKTWERDKQTTPHVYYNTAFNSYTTGGTSSFSGTNNTGIPNGILGSYRYTSGNNHTLKYLIPVPQSGATYTVSLYFARKSGDTFTSGARRFDIVAEGETKAAAYDVYDNTGSGAASLTFNAVVHDGILDLTFAGIGTSHAQINAIAVTKYAEPTPDPIDQLSLAINAGGDEIVEEDVTWEKDKQTTPHAFYDATYSSYTTGSASSFWGTNDTEVPNQVMGSYRYTSGTNKTIRYNMPVPVAGSYEVKLFFAKKSADTFTSGARKFNIYLEGALVQSNYDVHDQAGSGVSFLSFPVTVSDGSLEIKFVGTSTGHAHINAMTINGPAAGSAQLSAAAYVEEANAAPSDSDAAISLSPNPAFNFIDLHLPPRGKYHIQVFNEQNELYYDKYVDGSDAEGKQVDISQLRAPKVYIVNIISESGKVTSKRIIKKSK</sequence>
<dbReference type="InterPro" id="IPR059226">
    <property type="entry name" value="Choice_anch_Q_dom"/>
</dbReference>
<dbReference type="SUPFAM" id="SSF49785">
    <property type="entry name" value="Galactose-binding domain-like"/>
    <property type="match status" value="1"/>
</dbReference>
<evidence type="ECO:0000259" key="11">
    <source>
        <dbReference type="Pfam" id="PF11721"/>
    </source>
</evidence>
<dbReference type="EMBL" id="JAHESD010000019">
    <property type="protein sequence ID" value="MBT1703726.1"/>
    <property type="molecule type" value="Genomic_DNA"/>
</dbReference>
<comment type="caution">
    <text evidence="13">The sequence shown here is derived from an EMBL/GenBank/DDBJ whole genome shotgun (WGS) entry which is preliminary data.</text>
</comment>
<evidence type="ECO:0000313" key="13">
    <source>
        <dbReference type="EMBL" id="MBT1703726.1"/>
    </source>
</evidence>
<dbReference type="Proteomes" id="UP000772618">
    <property type="component" value="Unassembled WGS sequence"/>
</dbReference>
<evidence type="ECO:0000256" key="5">
    <source>
        <dbReference type="ARBA" id="ARBA00022824"/>
    </source>
</evidence>
<proteinExistence type="inferred from homology"/>
<dbReference type="NCBIfam" id="NF041518">
    <property type="entry name" value="choice_anch_Q"/>
    <property type="match status" value="1"/>
</dbReference>
<dbReference type="InterPro" id="IPR011050">
    <property type="entry name" value="Pectin_lyase_fold/virulence"/>
</dbReference>
<keyword evidence="8" id="KW-0325">Glycoprotein</keyword>
<dbReference type="SMART" id="SM00710">
    <property type="entry name" value="PbH1"/>
    <property type="match status" value="6"/>
</dbReference>
<keyword evidence="5" id="KW-0256">Endoplasmic reticulum</keyword>
<dbReference type="PANTHER" id="PTHR13460">
    <property type="match status" value="1"/>
</dbReference>
<keyword evidence="6" id="KW-1133">Transmembrane helix</keyword>
<reference evidence="13 14" key="1">
    <citation type="submission" date="2021-05" db="EMBL/GenBank/DDBJ databases">
        <title>A Polyphasic approach of four new species of the genus Ohtaekwangia: Ohtaekwangia histidinii sp. nov., Ohtaekwangia cretensis sp. nov., Ohtaekwangia indiensis sp. nov., Ohtaekwangia reichenbachii sp. nov. from diverse environment.</title>
        <authorList>
            <person name="Octaviana S."/>
        </authorList>
    </citation>
    <scope>NUCLEOTIDE SEQUENCE [LARGE SCALE GENOMIC DNA]</scope>
    <source>
        <strain evidence="13 14">PWU20</strain>
    </source>
</reference>
<feature type="domain" description="Malectin" evidence="11">
    <location>
        <begin position="494"/>
        <end position="651"/>
    </location>
</feature>
<evidence type="ECO:0000313" key="14">
    <source>
        <dbReference type="Proteomes" id="UP000772618"/>
    </source>
</evidence>
<dbReference type="PANTHER" id="PTHR13460:SF0">
    <property type="entry name" value="MALECTIN"/>
    <property type="match status" value="1"/>
</dbReference>
<feature type="domain" description="Malectin" evidence="11">
    <location>
        <begin position="668"/>
        <end position="829"/>
    </location>
</feature>
<protein>
    <submittedName>
        <fullName evidence="13">Right-handed parallel beta-helix repeat-containing protein</fullName>
    </submittedName>
</protein>
<evidence type="ECO:0000256" key="8">
    <source>
        <dbReference type="ARBA" id="ARBA00023180"/>
    </source>
</evidence>
<evidence type="ECO:0000256" key="6">
    <source>
        <dbReference type="ARBA" id="ARBA00022989"/>
    </source>
</evidence>
<name>A0ABS5VUQ7_9BACT</name>
<feature type="domain" description="Right handed beta helix" evidence="12">
    <location>
        <begin position="239"/>
        <end position="388"/>
    </location>
</feature>
<comment type="similarity">
    <text evidence="2">Belongs to the malectin family.</text>
</comment>
<dbReference type="InterPro" id="IPR021720">
    <property type="entry name" value="Malectin_dom"/>
</dbReference>
<dbReference type="Gene3D" id="2.160.20.10">
    <property type="entry name" value="Single-stranded right-handed beta-helix, Pectin lyase-like"/>
    <property type="match status" value="1"/>
</dbReference>
<dbReference type="Gene3D" id="2.60.120.430">
    <property type="entry name" value="Galactose-binding lectin"/>
    <property type="match status" value="2"/>
</dbReference>
<keyword evidence="4 10" id="KW-0732">Signal</keyword>
<dbReference type="SUPFAM" id="SSF51126">
    <property type="entry name" value="Pectin lyase-like"/>
    <property type="match status" value="1"/>
</dbReference>
<feature type="signal peptide" evidence="10">
    <location>
        <begin position="1"/>
        <end position="22"/>
    </location>
</feature>
<evidence type="ECO:0000256" key="4">
    <source>
        <dbReference type="ARBA" id="ARBA00022729"/>
    </source>
</evidence>
<dbReference type="Pfam" id="PF13229">
    <property type="entry name" value="Beta_helix"/>
    <property type="match status" value="1"/>
</dbReference>
<feature type="chain" id="PRO_5046622133" evidence="10">
    <location>
        <begin position="23"/>
        <end position="937"/>
    </location>
</feature>
<dbReference type="InterPro" id="IPR039155">
    <property type="entry name" value="MLEC"/>
</dbReference>
<keyword evidence="7" id="KW-0472">Membrane</keyword>
<comment type="subcellular location">
    <subcellularLocation>
        <location evidence="1">Endoplasmic reticulum membrane</location>
        <topology evidence="1">Single-pass type I membrane protein</topology>
    </subcellularLocation>
</comment>
<organism evidence="13 14">
    <name type="scientific">Chryseosolibacter indicus</name>
    <dbReference type="NCBI Taxonomy" id="2782351"/>
    <lineage>
        <taxon>Bacteria</taxon>
        <taxon>Pseudomonadati</taxon>
        <taxon>Bacteroidota</taxon>
        <taxon>Cytophagia</taxon>
        <taxon>Cytophagales</taxon>
        <taxon>Chryseotaleaceae</taxon>
        <taxon>Chryseosolibacter</taxon>
    </lineage>
</organism>
<evidence type="ECO:0000259" key="12">
    <source>
        <dbReference type="Pfam" id="PF13229"/>
    </source>
</evidence>
<dbReference type="InterPro" id="IPR008979">
    <property type="entry name" value="Galactose-bd-like_sf"/>
</dbReference>
<evidence type="ECO:0000256" key="9">
    <source>
        <dbReference type="ARBA" id="ARBA00023277"/>
    </source>
</evidence>
<keyword evidence="9" id="KW-0119">Carbohydrate metabolism</keyword>
<keyword evidence="14" id="KW-1185">Reference proteome</keyword>
<evidence type="ECO:0000256" key="1">
    <source>
        <dbReference type="ARBA" id="ARBA00004115"/>
    </source>
</evidence>
<dbReference type="RefSeq" id="WP_254153688.1">
    <property type="nucleotide sequence ID" value="NZ_JAHESD010000019.1"/>
</dbReference>
<dbReference type="Pfam" id="PF11721">
    <property type="entry name" value="Malectin"/>
    <property type="match status" value="2"/>
</dbReference>